<feature type="transmembrane region" description="Helical" evidence="1">
    <location>
        <begin position="203"/>
        <end position="223"/>
    </location>
</feature>
<reference evidence="3" key="1">
    <citation type="journal article" date="2013" name="ISME J.">
        <title>A small predatory core genome in the divergent marine Bacteriovorax marinus SJ and the terrestrial Bdellovibrio bacteriovorus.</title>
        <authorList>
            <person name="Crossman L.C."/>
            <person name="Chen H."/>
            <person name="Cerdeno-Tarraga A.M."/>
            <person name="Brooks K."/>
            <person name="Quail M.A."/>
            <person name="Pineiro S.A."/>
            <person name="Hobley L."/>
            <person name="Sockett R.E."/>
            <person name="Bentley S.D."/>
            <person name="Parkhill J."/>
            <person name="Williams H.N."/>
            <person name="Stine O.C."/>
        </authorList>
    </citation>
    <scope>NUCLEOTIDE SEQUENCE [LARGE SCALE GENOMIC DNA]</scope>
    <source>
        <strain evidence="3">ATCC BAA-682 / DSM 15412 / SJ</strain>
    </source>
</reference>
<proteinExistence type="predicted"/>
<feature type="transmembrane region" description="Helical" evidence="1">
    <location>
        <begin position="6"/>
        <end position="29"/>
    </location>
</feature>
<dbReference type="Proteomes" id="UP000008963">
    <property type="component" value="Chromosome"/>
</dbReference>
<dbReference type="PATRIC" id="fig|862908.3.peg.580"/>
<feature type="transmembrane region" description="Helical" evidence="1">
    <location>
        <begin position="112"/>
        <end position="131"/>
    </location>
</feature>
<keyword evidence="1" id="KW-0472">Membrane</keyword>
<feature type="transmembrane region" description="Helical" evidence="1">
    <location>
        <begin position="256"/>
        <end position="277"/>
    </location>
</feature>
<feature type="transmembrane region" description="Helical" evidence="1">
    <location>
        <begin position="137"/>
        <end position="157"/>
    </location>
</feature>
<gene>
    <name evidence="2" type="ordered locus">BMS_0605</name>
</gene>
<keyword evidence="3" id="KW-1185">Reference proteome</keyword>
<evidence type="ECO:0000313" key="3">
    <source>
        <dbReference type="Proteomes" id="UP000008963"/>
    </source>
</evidence>
<dbReference type="STRING" id="862908.BMS_0605"/>
<dbReference type="AlphaFoldDB" id="E1X541"/>
<protein>
    <submittedName>
        <fullName evidence="2">Membrane protein</fullName>
    </submittedName>
</protein>
<dbReference type="KEGG" id="bmx:BMS_0605"/>
<dbReference type="HOGENOM" id="CLU_993118_0_0_7"/>
<organism evidence="2 3">
    <name type="scientific">Halobacteriovorax marinus (strain ATCC BAA-682 / DSM 15412 / SJ)</name>
    <name type="common">Bacteriovorax marinus</name>
    <dbReference type="NCBI Taxonomy" id="862908"/>
    <lineage>
        <taxon>Bacteria</taxon>
        <taxon>Pseudomonadati</taxon>
        <taxon>Bdellovibrionota</taxon>
        <taxon>Bacteriovoracia</taxon>
        <taxon>Bacteriovoracales</taxon>
        <taxon>Halobacteriovoraceae</taxon>
        <taxon>Halobacteriovorax</taxon>
    </lineage>
</organism>
<sequence>MIISEVFLGLVPITFFITALLLILSDLFYRRYGKLIKGRVIAIEKYISRSGSRNQTRQLMYRDLIEFSQGSDTYKFVTHGSSYMSGKLNQNVDIFILNNDPNFIRTKRVSHLLIGLAFLLASGLSFYFAVWKSFQLINFYYSILLSILLPTLFYFFLKKKSKGQFQLSDLFKTKFLSDEEIGKRDLLQSIKQLEGENSKNAKVGLLVTLVFFIFYFCIFSFSYKQLSGEEVLLLKGAIYNFENFELLLKSPNQGPVIGVLFCLFSAPLFLHSFLYSLKKL</sequence>
<name>E1X541_HALMS</name>
<accession>E1X541</accession>
<dbReference type="EMBL" id="FQ312005">
    <property type="protein sequence ID" value="CBW25512.1"/>
    <property type="molecule type" value="Genomic_DNA"/>
</dbReference>
<keyword evidence="1" id="KW-0812">Transmembrane</keyword>
<keyword evidence="1" id="KW-1133">Transmembrane helix</keyword>
<evidence type="ECO:0000256" key="1">
    <source>
        <dbReference type="SAM" id="Phobius"/>
    </source>
</evidence>
<evidence type="ECO:0000313" key="2">
    <source>
        <dbReference type="EMBL" id="CBW25512.1"/>
    </source>
</evidence>
<dbReference type="RefSeq" id="WP_014243299.1">
    <property type="nucleotide sequence ID" value="NC_016620.1"/>
</dbReference>